<reference evidence="2" key="1">
    <citation type="journal article" date="2019" name="Curr. Biol.">
        <title>Genome Sequence of Striga asiatica Provides Insight into the Evolution of Plant Parasitism.</title>
        <authorList>
            <person name="Yoshida S."/>
            <person name="Kim S."/>
            <person name="Wafula E.K."/>
            <person name="Tanskanen J."/>
            <person name="Kim Y.M."/>
            <person name="Honaas L."/>
            <person name="Yang Z."/>
            <person name="Spallek T."/>
            <person name="Conn C.E."/>
            <person name="Ichihashi Y."/>
            <person name="Cheong K."/>
            <person name="Cui S."/>
            <person name="Der J.P."/>
            <person name="Gundlach H."/>
            <person name="Jiao Y."/>
            <person name="Hori C."/>
            <person name="Ishida J.K."/>
            <person name="Kasahara H."/>
            <person name="Kiba T."/>
            <person name="Kim M.S."/>
            <person name="Koo N."/>
            <person name="Laohavisit A."/>
            <person name="Lee Y.H."/>
            <person name="Lumba S."/>
            <person name="McCourt P."/>
            <person name="Mortimer J.C."/>
            <person name="Mutuku J.M."/>
            <person name="Nomura T."/>
            <person name="Sasaki-Sekimoto Y."/>
            <person name="Seto Y."/>
            <person name="Wang Y."/>
            <person name="Wakatake T."/>
            <person name="Sakakibara H."/>
            <person name="Demura T."/>
            <person name="Yamaguchi S."/>
            <person name="Yoneyama K."/>
            <person name="Manabe R.I."/>
            <person name="Nelson D.C."/>
            <person name="Schulman A.H."/>
            <person name="Timko M.P."/>
            <person name="dePamphilis C.W."/>
            <person name="Choi D."/>
            <person name="Shirasu K."/>
        </authorList>
    </citation>
    <scope>NUCLEOTIDE SEQUENCE [LARGE SCALE GENOMIC DNA]</scope>
    <source>
        <strain evidence="2">cv. UVA1</strain>
    </source>
</reference>
<keyword evidence="1" id="KW-0548">Nucleotidyltransferase</keyword>
<proteinExistence type="predicted"/>
<evidence type="ECO:0000313" key="2">
    <source>
        <dbReference type="Proteomes" id="UP000325081"/>
    </source>
</evidence>
<evidence type="ECO:0000313" key="1">
    <source>
        <dbReference type="EMBL" id="GER43316.1"/>
    </source>
</evidence>
<dbReference type="PANTHER" id="PTHR33116:SF86">
    <property type="entry name" value="REVERSE TRANSCRIPTASE DOMAIN-CONTAINING PROTEIN"/>
    <property type="match status" value="1"/>
</dbReference>
<protein>
    <submittedName>
        <fullName evidence="1">RNA-directed DNA polymerase</fullName>
    </submittedName>
</protein>
<keyword evidence="1" id="KW-0808">Transferase</keyword>
<gene>
    <name evidence="1" type="ORF">STAS_20155</name>
</gene>
<dbReference type="PANTHER" id="PTHR33116">
    <property type="entry name" value="REVERSE TRANSCRIPTASE ZINC-BINDING DOMAIN-CONTAINING PROTEIN-RELATED-RELATED"/>
    <property type="match status" value="1"/>
</dbReference>
<dbReference type="Proteomes" id="UP000325081">
    <property type="component" value="Unassembled WGS sequence"/>
</dbReference>
<keyword evidence="2" id="KW-1185">Reference proteome</keyword>
<dbReference type="GO" id="GO:0003964">
    <property type="term" value="F:RNA-directed DNA polymerase activity"/>
    <property type="evidence" value="ECO:0007669"/>
    <property type="project" value="UniProtKB-KW"/>
</dbReference>
<accession>A0A5A7QEH0</accession>
<organism evidence="1 2">
    <name type="scientific">Striga asiatica</name>
    <name type="common">Asiatic witchweed</name>
    <name type="synonym">Buchnera asiatica</name>
    <dbReference type="NCBI Taxonomy" id="4170"/>
    <lineage>
        <taxon>Eukaryota</taxon>
        <taxon>Viridiplantae</taxon>
        <taxon>Streptophyta</taxon>
        <taxon>Embryophyta</taxon>
        <taxon>Tracheophyta</taxon>
        <taxon>Spermatophyta</taxon>
        <taxon>Magnoliopsida</taxon>
        <taxon>eudicotyledons</taxon>
        <taxon>Gunneridae</taxon>
        <taxon>Pentapetalae</taxon>
        <taxon>asterids</taxon>
        <taxon>lamiids</taxon>
        <taxon>Lamiales</taxon>
        <taxon>Orobanchaceae</taxon>
        <taxon>Buchnereae</taxon>
        <taxon>Striga</taxon>
    </lineage>
</organism>
<dbReference type="AlphaFoldDB" id="A0A5A7QEH0"/>
<keyword evidence="1" id="KW-0695">RNA-directed DNA polymerase</keyword>
<sequence>MSLPLLRELLGLDTWPELYARTCSSMFNVEARASILNRTINCPTLRLELELIIPYSLASPSLSNSYFRLIHIPNRLPREIDPRSGVIPGIRQEDPLSPYLFLIISELLSALIKSETEKGYFHGIRLAKEGPLLTPLMFVDDTLLFCEAEERQERVCSMLHGIQTHSSTRYLGLPMGLDRSKKKAFEYILTVVKKRVLNWKNKWLSTAGKKTLIKAVIIALPVYAMSCFVLPVGLCKKISSACCQFWWSKSAEQKRGFPWVAWDKLTLSKKHEGLGFQDVQLFNTTRIAKQIWKLVSDPDSLASRVLKTKCFSTPPFFKPRRNPTPPSCRITGFLFYKSVGNGCRLRLGLARGQGSGMNIGFPTEWAYLWNYYLELTEALTGKIGGSGTFTKKAIFTVHSTYSKLIFDRFLWFDQPQGSSDFARDVKQNKDGKLHQSIGMAIISKAPLNSGGGMCANWISHAFLKPEYNSQRISYGDFENLATFGCSKELGGLPDLLSKQLFEIGKAFWRVEWLRPVLIPL</sequence>
<name>A0A5A7QEH0_STRAF</name>
<dbReference type="EMBL" id="BKCP01006560">
    <property type="protein sequence ID" value="GER43316.1"/>
    <property type="molecule type" value="Genomic_DNA"/>
</dbReference>
<comment type="caution">
    <text evidence="1">The sequence shown here is derived from an EMBL/GenBank/DDBJ whole genome shotgun (WGS) entry which is preliminary data.</text>
</comment>
<dbReference type="OrthoDB" id="911218at2759"/>